<dbReference type="PROSITE" id="PS51085">
    <property type="entry name" value="2FE2S_FER_2"/>
    <property type="match status" value="1"/>
</dbReference>
<dbReference type="PANTHER" id="PTHR47354:SF1">
    <property type="entry name" value="CARNITINE MONOOXYGENASE REDUCTASE SUBUNIT"/>
    <property type="match status" value="1"/>
</dbReference>
<dbReference type="InterPro" id="IPR036010">
    <property type="entry name" value="2Fe-2S_ferredoxin-like_sf"/>
</dbReference>
<dbReference type="InterPro" id="IPR039261">
    <property type="entry name" value="FNR_nucleotide-bd"/>
</dbReference>
<dbReference type="PROSITE" id="PS00197">
    <property type="entry name" value="2FE2S_FER_1"/>
    <property type="match status" value="1"/>
</dbReference>
<comment type="caution">
    <text evidence="11">The sequence shown here is derived from an EMBL/GenBank/DDBJ whole genome shotgun (WGS) entry which is preliminary data.</text>
</comment>
<evidence type="ECO:0000256" key="7">
    <source>
        <dbReference type="ARBA" id="ARBA00023004"/>
    </source>
</evidence>
<accession>A0ABN1KDV1</accession>
<name>A0ABN1KDV1_9BURK</name>
<keyword evidence="6" id="KW-0560">Oxidoreductase</keyword>
<feature type="domain" description="FAD-binding FR-type" evidence="10">
    <location>
        <begin position="10"/>
        <end position="116"/>
    </location>
</feature>
<dbReference type="InterPro" id="IPR050415">
    <property type="entry name" value="MRET"/>
</dbReference>
<dbReference type="PRINTS" id="PR00409">
    <property type="entry name" value="PHDIOXRDTASE"/>
</dbReference>
<dbReference type="SUPFAM" id="SSF52343">
    <property type="entry name" value="Ferredoxin reductase-like, C-terminal NADP-linked domain"/>
    <property type="match status" value="1"/>
</dbReference>
<reference evidence="11 12" key="1">
    <citation type="journal article" date="2019" name="Int. J. Syst. Evol. Microbiol.">
        <title>The Global Catalogue of Microorganisms (GCM) 10K type strain sequencing project: providing services to taxonomists for standard genome sequencing and annotation.</title>
        <authorList>
            <consortium name="The Broad Institute Genomics Platform"/>
            <consortium name="The Broad Institute Genome Sequencing Center for Infectious Disease"/>
            <person name="Wu L."/>
            <person name="Ma J."/>
        </authorList>
    </citation>
    <scope>NUCLEOTIDE SEQUENCE [LARGE SCALE GENOMIC DNA]</scope>
    <source>
        <strain evidence="11 12">JCM 15503</strain>
    </source>
</reference>
<gene>
    <name evidence="11" type="ORF">GCM10009107_49380</name>
</gene>
<evidence type="ECO:0000313" key="12">
    <source>
        <dbReference type="Proteomes" id="UP001500279"/>
    </source>
</evidence>
<evidence type="ECO:0000256" key="8">
    <source>
        <dbReference type="ARBA" id="ARBA00023014"/>
    </source>
</evidence>
<dbReference type="EMBL" id="BAAAEW010000037">
    <property type="protein sequence ID" value="GAA0763736.1"/>
    <property type="molecule type" value="Genomic_DNA"/>
</dbReference>
<evidence type="ECO:0000256" key="5">
    <source>
        <dbReference type="ARBA" id="ARBA00022723"/>
    </source>
</evidence>
<protein>
    <submittedName>
        <fullName evidence="11">PDR/VanB family oxidoreductase</fullName>
    </submittedName>
</protein>
<dbReference type="InterPro" id="IPR054582">
    <property type="entry name" value="DmmA-like_N"/>
</dbReference>
<keyword evidence="12" id="KW-1185">Reference proteome</keyword>
<keyword evidence="2" id="KW-0285">Flavoprotein</keyword>
<dbReference type="InterPro" id="IPR006058">
    <property type="entry name" value="2Fe2S_fd_BS"/>
</dbReference>
<evidence type="ECO:0000259" key="10">
    <source>
        <dbReference type="PROSITE" id="PS51384"/>
    </source>
</evidence>
<evidence type="ECO:0000256" key="4">
    <source>
        <dbReference type="ARBA" id="ARBA00022714"/>
    </source>
</evidence>
<dbReference type="Gene3D" id="3.40.50.80">
    <property type="entry name" value="Nucleotide-binding domain of ferredoxin-NADP reductase (FNR) module"/>
    <property type="match status" value="1"/>
</dbReference>
<keyword evidence="8" id="KW-0411">Iron-sulfur</keyword>
<evidence type="ECO:0000256" key="2">
    <source>
        <dbReference type="ARBA" id="ARBA00022630"/>
    </source>
</evidence>
<dbReference type="Gene3D" id="2.40.30.10">
    <property type="entry name" value="Translation factors"/>
    <property type="match status" value="1"/>
</dbReference>
<dbReference type="InterPro" id="IPR017938">
    <property type="entry name" value="Riboflavin_synthase-like_b-brl"/>
</dbReference>
<proteinExistence type="predicted"/>
<keyword evidence="5" id="KW-0479">Metal-binding</keyword>
<evidence type="ECO:0000256" key="3">
    <source>
        <dbReference type="ARBA" id="ARBA00022643"/>
    </source>
</evidence>
<dbReference type="SUPFAM" id="SSF63380">
    <property type="entry name" value="Riboflavin synthase domain-like"/>
    <property type="match status" value="1"/>
</dbReference>
<evidence type="ECO:0000313" key="11">
    <source>
        <dbReference type="EMBL" id="GAA0763736.1"/>
    </source>
</evidence>
<dbReference type="InterPro" id="IPR012675">
    <property type="entry name" value="Beta-grasp_dom_sf"/>
</dbReference>
<comment type="cofactor">
    <cofactor evidence="1">
        <name>FMN</name>
        <dbReference type="ChEBI" id="CHEBI:58210"/>
    </cofactor>
</comment>
<organism evidence="11 12">
    <name type="scientific">Ideonella azotifigens</name>
    <dbReference type="NCBI Taxonomy" id="513160"/>
    <lineage>
        <taxon>Bacteria</taxon>
        <taxon>Pseudomonadati</taxon>
        <taxon>Pseudomonadota</taxon>
        <taxon>Betaproteobacteria</taxon>
        <taxon>Burkholderiales</taxon>
        <taxon>Sphaerotilaceae</taxon>
        <taxon>Ideonella</taxon>
    </lineage>
</organism>
<keyword evidence="7" id="KW-0408">Iron</keyword>
<dbReference type="InterPro" id="IPR017927">
    <property type="entry name" value="FAD-bd_FR_type"/>
</dbReference>
<keyword evidence="3" id="KW-0288">FMN</keyword>
<dbReference type="Proteomes" id="UP001500279">
    <property type="component" value="Unassembled WGS sequence"/>
</dbReference>
<dbReference type="Pfam" id="PF00111">
    <property type="entry name" value="Fer2"/>
    <property type="match status" value="1"/>
</dbReference>
<dbReference type="SUPFAM" id="SSF54292">
    <property type="entry name" value="2Fe-2S ferredoxin-like"/>
    <property type="match status" value="1"/>
</dbReference>
<evidence type="ECO:0000259" key="9">
    <source>
        <dbReference type="PROSITE" id="PS51085"/>
    </source>
</evidence>
<evidence type="ECO:0000256" key="6">
    <source>
        <dbReference type="ARBA" id="ARBA00023002"/>
    </source>
</evidence>
<dbReference type="PROSITE" id="PS51384">
    <property type="entry name" value="FAD_FR"/>
    <property type="match status" value="1"/>
</dbReference>
<dbReference type="InterPro" id="IPR001041">
    <property type="entry name" value="2Fe-2S_ferredoxin-type"/>
</dbReference>
<dbReference type="Pfam" id="PF22290">
    <property type="entry name" value="DmmA-like_N"/>
    <property type="match status" value="1"/>
</dbReference>
<feature type="domain" description="2Fe-2S ferredoxin-type" evidence="9">
    <location>
        <begin position="247"/>
        <end position="332"/>
    </location>
</feature>
<dbReference type="CDD" id="cd06185">
    <property type="entry name" value="PDR_like"/>
    <property type="match status" value="1"/>
</dbReference>
<dbReference type="Gene3D" id="3.10.20.30">
    <property type="match status" value="1"/>
</dbReference>
<dbReference type="CDD" id="cd00207">
    <property type="entry name" value="fer2"/>
    <property type="match status" value="1"/>
</dbReference>
<sequence length="332" mass="34756">MSAAMKTPDLPLLHVRVARKQAVAADICAFDLVPLDGGTLPAFGAGAHIDVHLAPAGASALVRQYSLCNAPGETHRYQIGVLREASSRGGSRTLHDDVHEGQLLSISAPRNHFPLAPQASHSLLLAGGIGITPMLAMAEHLAATGEAFALHYCARSRSRAAFLDRLDSARHAAQVALHFDDEAPAQRLQLPALLAGQPPGTHLYVCGPKGFIDAVLGTARSQGWPEAQLHCEFFSADAGPRDSDAGFEVELASSGRVVQVPKGQSIAQALTAAGVPVMVSCEQGVCGTCLTGVKSGLPDHRDAYLTPEEQAANDQMLICCSRSKSACLVLAL</sequence>
<evidence type="ECO:0000256" key="1">
    <source>
        <dbReference type="ARBA" id="ARBA00001917"/>
    </source>
</evidence>
<keyword evidence="4" id="KW-0001">2Fe-2S</keyword>
<dbReference type="PANTHER" id="PTHR47354">
    <property type="entry name" value="NADH OXIDOREDUCTASE HCR"/>
    <property type="match status" value="1"/>
</dbReference>